<evidence type="ECO:0000313" key="3">
    <source>
        <dbReference type="Proteomes" id="UP000001396"/>
    </source>
</evidence>
<dbReference type="GO" id="GO:0005730">
    <property type="term" value="C:nucleolus"/>
    <property type="evidence" value="ECO:0007669"/>
    <property type="project" value="TreeGrafter"/>
</dbReference>
<name>D3BQY8_HETP5</name>
<dbReference type="PANTHER" id="PTHR16148:SF14">
    <property type="entry name" value="MYND-TYPE DOMAIN-CONTAINING PROTEIN"/>
    <property type="match status" value="1"/>
</dbReference>
<comment type="caution">
    <text evidence="2">The sequence shown here is derived from an EMBL/GenBank/DDBJ whole genome shotgun (WGS) entry which is preliminary data.</text>
</comment>
<gene>
    <name evidence="2" type="ORF">PPL_10391</name>
</gene>
<accession>D3BQY8</accession>
<reference evidence="2 3" key="1">
    <citation type="journal article" date="2011" name="Genome Res.">
        <title>Phylogeny-wide analysis of social amoeba genomes highlights ancient origins for complex intercellular communication.</title>
        <authorList>
            <person name="Heidel A.J."/>
            <person name="Lawal H.M."/>
            <person name="Felder M."/>
            <person name="Schilde C."/>
            <person name="Helps N.R."/>
            <person name="Tunggal B."/>
            <person name="Rivero F."/>
            <person name="John U."/>
            <person name="Schleicher M."/>
            <person name="Eichinger L."/>
            <person name="Platzer M."/>
            <person name="Noegel A.A."/>
            <person name="Schaap P."/>
            <person name="Gloeckner G."/>
        </authorList>
    </citation>
    <scope>NUCLEOTIDE SEQUENCE [LARGE SCALE GENOMIC DNA]</scope>
    <source>
        <strain evidence="3">ATCC 26659 / Pp 5 / PN500</strain>
    </source>
</reference>
<dbReference type="InParanoid" id="D3BQY8"/>
<dbReference type="EMBL" id="ADBJ01000049">
    <property type="protein sequence ID" value="EFA76174.1"/>
    <property type="molecule type" value="Genomic_DNA"/>
</dbReference>
<dbReference type="GeneID" id="31365860"/>
<evidence type="ECO:0000313" key="2">
    <source>
        <dbReference type="EMBL" id="EFA76174.1"/>
    </source>
</evidence>
<protein>
    <submittedName>
        <fullName evidence="2">Uncharacterized protein</fullName>
    </submittedName>
</protein>
<dbReference type="RefSeq" id="XP_020428307.1">
    <property type="nucleotide sequence ID" value="XM_020581167.1"/>
</dbReference>
<feature type="region of interest" description="Disordered" evidence="1">
    <location>
        <begin position="74"/>
        <end position="98"/>
    </location>
</feature>
<feature type="compositionally biased region" description="Low complexity" evidence="1">
    <location>
        <begin position="74"/>
        <end position="88"/>
    </location>
</feature>
<dbReference type="PANTHER" id="PTHR16148">
    <property type="entry name" value="NF-KAPPA-B-REPRESSING FACTOR-RELATED"/>
    <property type="match status" value="1"/>
</dbReference>
<dbReference type="GO" id="GO:0005654">
    <property type="term" value="C:nucleoplasm"/>
    <property type="evidence" value="ECO:0007669"/>
    <property type="project" value="TreeGrafter"/>
</dbReference>
<proteinExistence type="predicted"/>
<evidence type="ECO:0000256" key="1">
    <source>
        <dbReference type="SAM" id="MobiDB-lite"/>
    </source>
</evidence>
<dbReference type="Proteomes" id="UP000001396">
    <property type="component" value="Unassembled WGS sequence"/>
</dbReference>
<keyword evidence="3" id="KW-1185">Reference proteome</keyword>
<organism evidence="2 3">
    <name type="scientific">Heterostelium pallidum (strain ATCC 26659 / Pp 5 / PN500)</name>
    <name type="common">Cellular slime mold</name>
    <name type="synonym">Polysphondylium pallidum</name>
    <dbReference type="NCBI Taxonomy" id="670386"/>
    <lineage>
        <taxon>Eukaryota</taxon>
        <taxon>Amoebozoa</taxon>
        <taxon>Evosea</taxon>
        <taxon>Eumycetozoa</taxon>
        <taxon>Dictyostelia</taxon>
        <taxon>Acytosteliales</taxon>
        <taxon>Acytosteliaceae</taxon>
        <taxon>Heterostelium</taxon>
    </lineage>
</organism>
<dbReference type="AlphaFoldDB" id="D3BQY8"/>
<sequence length="612" mass="71092">MILLFGKDCIKNGLKYKLSSSFLFINNGSSSKSLNYHNNLLNHHNSFCTLNGYTINNNILNSVDSLLKINNNNNNNNIDSSSNRNVNKNKNKGNDQRKYPFHPYIIRIAADDDADFSKNNDKREYPDINDSALYRRRHILLETEKGLQRDVTPDQMAFIYLYELKRHSEKGLTFNTDYLRKLKNIRKLDIKTVESIVNCLIDIKCFDTKVMEVLMSYYMELENGGGGLDKALQLWYRIRSNIDVKFHSVYIRILAVGLHATGDTHILNSLIKESNLDSDMIHRINIVLPTTTFSTTTTTTHTLLSSTTTTIIEDTNIQLAHFNQLLLSSIKRKDYSDALYIFESNINGSLKPNDITYRHIIRILIDDRRNDDVIVDSKDKDKLVAYLDGILECEQVLPRFSSFRRKELTSLLEYYAQTNNSNLLETLINVYEQRFEERALLRHYQKLVELLVLDVSRFTALVDRLLALKYFNIEILNCCLKHVALANDLAVFNHIYRLLPSLYLSPNDSTHILVAKYYALEGHHSQLTDYLMNVNMMTQVALILQQIHLVDTNNINDRLKFYNDRYQIPNNVQMLAQWNNFVDHLYSDTTTTTEEKQSKLKTYIKSLSLKNK</sequence>